<keyword evidence="4" id="KW-1185">Reference proteome</keyword>
<evidence type="ECO:0000313" key="4">
    <source>
        <dbReference type="Proteomes" id="UP000177894"/>
    </source>
</evidence>
<keyword evidence="1" id="KW-1133">Transmembrane helix</keyword>
<protein>
    <recommendedName>
        <fullName evidence="6">Conjugal transfer protein TrbL</fullName>
    </recommendedName>
</protein>
<evidence type="ECO:0008006" key="6">
    <source>
        <dbReference type="Google" id="ProtNLM"/>
    </source>
</evidence>
<proteinExistence type="predicted"/>
<keyword evidence="1" id="KW-0472">Membrane</keyword>
<dbReference type="InterPro" id="IPR045798">
    <property type="entry name" value="TrbL_Firmicutes"/>
</dbReference>
<dbReference type="RefSeq" id="WP_070963667.1">
    <property type="nucleotide sequence ID" value="NZ_CP017603.1"/>
</dbReference>
<feature type="transmembrane region" description="Helical" evidence="1">
    <location>
        <begin position="56"/>
        <end position="79"/>
    </location>
</feature>
<reference evidence="2 4" key="1">
    <citation type="submission" date="2016-10" db="EMBL/GenBank/DDBJ databases">
        <title>Complete Genome Sequence of Acetogen Clostridium formicoaceticum ATCC 27076.</title>
        <authorList>
            <person name="Bao T."/>
            <person name="Cheng C."/>
            <person name="Zhao J."/>
            <person name="Yang S.-T."/>
            <person name="Wang J."/>
            <person name="Wang M."/>
        </authorList>
    </citation>
    <scope>NUCLEOTIDE SEQUENCE [LARGE SCALE GENOMIC DNA]</scope>
    <source>
        <strain evidence="2 4">ATCC 27076</strain>
    </source>
</reference>
<feature type="transmembrane region" description="Helical" evidence="1">
    <location>
        <begin position="217"/>
        <end position="242"/>
    </location>
</feature>
<keyword evidence="1" id="KW-0812">Transmembrane</keyword>
<dbReference type="EMBL" id="CP020559">
    <property type="protein sequence ID" value="ARE89131.1"/>
    <property type="molecule type" value="Genomic_DNA"/>
</dbReference>
<feature type="transmembrane region" description="Helical" evidence="1">
    <location>
        <begin position="12"/>
        <end position="36"/>
    </location>
</feature>
<dbReference type="Proteomes" id="UP000177894">
    <property type="component" value="Chromosome"/>
</dbReference>
<evidence type="ECO:0000313" key="2">
    <source>
        <dbReference type="EMBL" id="AOY74744.1"/>
    </source>
</evidence>
<dbReference type="KEGG" id="cfm:BJL90_01505"/>
<evidence type="ECO:0000313" key="3">
    <source>
        <dbReference type="EMBL" id="ARE89131.1"/>
    </source>
</evidence>
<dbReference type="EMBL" id="CP017603">
    <property type="protein sequence ID" value="AOY74744.1"/>
    <property type="molecule type" value="Genomic_DNA"/>
</dbReference>
<dbReference type="AlphaFoldDB" id="A0AAC9WHM9"/>
<gene>
    <name evidence="2" type="ORF">BJL90_01505</name>
    <name evidence="3" type="ORF">CLFO_35370</name>
</gene>
<feature type="transmembrane region" description="Helical" evidence="1">
    <location>
        <begin position="155"/>
        <end position="181"/>
    </location>
</feature>
<feature type="transmembrane region" description="Helical" evidence="1">
    <location>
        <begin position="99"/>
        <end position="121"/>
    </location>
</feature>
<dbReference type="Proteomes" id="UP000192478">
    <property type="component" value="Chromosome"/>
</dbReference>
<evidence type="ECO:0000313" key="5">
    <source>
        <dbReference type="Proteomes" id="UP000192478"/>
    </source>
</evidence>
<accession>A0AAC9WHM9</accession>
<dbReference type="Pfam" id="PF19478">
    <property type="entry name" value="TrbL_2"/>
    <property type="match status" value="1"/>
</dbReference>
<evidence type="ECO:0000256" key="1">
    <source>
        <dbReference type="SAM" id="Phobius"/>
    </source>
</evidence>
<sequence>MNSLFENINEKIFLPAITWCLETFMEAFIASLNVLQTEVGKTPIEFSATLVSSLRAISTSVIMPVAGLILTYIFCYELINMLLEKNNMAEFEMFNLYKAIFKIFLAILLVTNCFDITLAFFDVGQSLVAGVTSTTITVSMADITEQMITQAEANIGMGLIYLLLSAIIMIVGWVAVGLIYLVAWGRMITILIYISVAPIPFATLMNRDWIGHIGQNYLKNLCALAIQGFLMMICMLIYGGLVSSIEPIILSSGAMVGIVLILVSMFVCVKSLMSCLNLAKSIFGVS</sequence>
<feature type="transmembrane region" description="Helical" evidence="1">
    <location>
        <begin position="248"/>
        <end position="269"/>
    </location>
</feature>
<organism evidence="3 5">
    <name type="scientific">Clostridium formicaceticum</name>
    <dbReference type="NCBI Taxonomy" id="1497"/>
    <lineage>
        <taxon>Bacteria</taxon>
        <taxon>Bacillati</taxon>
        <taxon>Bacillota</taxon>
        <taxon>Clostridia</taxon>
        <taxon>Eubacteriales</taxon>
        <taxon>Clostridiaceae</taxon>
        <taxon>Clostridium</taxon>
    </lineage>
</organism>
<name>A0AAC9WHM9_9CLOT</name>
<feature type="transmembrane region" description="Helical" evidence="1">
    <location>
        <begin position="187"/>
        <end position="205"/>
    </location>
</feature>
<reference evidence="3 5" key="2">
    <citation type="submission" date="2017-03" db="EMBL/GenBank/DDBJ databases">
        <title>Complete sequence of Clostridium formicaceticum DSM 92.</title>
        <authorList>
            <person name="Poehlein A."/>
            <person name="Karl M."/>
            <person name="Bengelsdorf F.R."/>
            <person name="Duerre P."/>
            <person name="Daniel R."/>
        </authorList>
    </citation>
    <scope>NUCLEOTIDE SEQUENCE [LARGE SCALE GENOMIC DNA]</scope>
    <source>
        <strain evidence="3 5">DSM 92</strain>
    </source>
</reference>